<organism evidence="3 4">
    <name type="scientific">Rotaria socialis</name>
    <dbReference type="NCBI Taxonomy" id="392032"/>
    <lineage>
        <taxon>Eukaryota</taxon>
        <taxon>Metazoa</taxon>
        <taxon>Spiralia</taxon>
        <taxon>Gnathifera</taxon>
        <taxon>Rotifera</taxon>
        <taxon>Eurotatoria</taxon>
        <taxon>Bdelloidea</taxon>
        <taxon>Philodinida</taxon>
        <taxon>Philodinidae</taxon>
        <taxon>Rotaria</taxon>
    </lineage>
</organism>
<reference evidence="3" key="1">
    <citation type="submission" date="2021-02" db="EMBL/GenBank/DDBJ databases">
        <authorList>
            <person name="Nowell W R."/>
        </authorList>
    </citation>
    <scope>NUCLEOTIDE SEQUENCE</scope>
</reference>
<evidence type="ECO:0000313" key="4">
    <source>
        <dbReference type="Proteomes" id="UP000663851"/>
    </source>
</evidence>
<feature type="chain" id="PRO_5032576697" description="Metallo-beta-lactamase domain-containing protein" evidence="1">
    <location>
        <begin position="21"/>
        <end position="446"/>
    </location>
</feature>
<dbReference type="Gene3D" id="3.60.15.10">
    <property type="entry name" value="Ribonuclease Z/Hydroxyacylglutathione hydrolase-like"/>
    <property type="match status" value="1"/>
</dbReference>
<dbReference type="SMART" id="SM00849">
    <property type="entry name" value="Lactamase_B"/>
    <property type="match status" value="1"/>
</dbReference>
<keyword evidence="1" id="KW-0732">Signal</keyword>
<dbReference type="InterPro" id="IPR036866">
    <property type="entry name" value="RibonucZ/Hydroxyglut_hydro"/>
</dbReference>
<dbReference type="AlphaFoldDB" id="A0A820UVL1"/>
<feature type="signal peptide" evidence="1">
    <location>
        <begin position="1"/>
        <end position="20"/>
    </location>
</feature>
<feature type="non-terminal residue" evidence="3">
    <location>
        <position position="1"/>
    </location>
</feature>
<dbReference type="Pfam" id="PF00753">
    <property type="entry name" value="Lactamase_B"/>
    <property type="match status" value="1"/>
</dbReference>
<accession>A0A820UVL1</accession>
<dbReference type="EMBL" id="CAJOBO010003392">
    <property type="protein sequence ID" value="CAF4491137.1"/>
    <property type="molecule type" value="Genomic_DNA"/>
</dbReference>
<comment type="caution">
    <text evidence="3">The sequence shown here is derived from an EMBL/GenBank/DDBJ whole genome shotgun (WGS) entry which is preliminary data.</text>
</comment>
<evidence type="ECO:0000313" key="3">
    <source>
        <dbReference type="EMBL" id="CAF4491137.1"/>
    </source>
</evidence>
<dbReference type="InterPro" id="IPR001279">
    <property type="entry name" value="Metallo-B-lactamas"/>
</dbReference>
<sequence length="446" mass="49280">MIPFYILFVTLLNSVRSSSAITIGSVTVTQIRDATAPNQNSNAYVVTSSKVREGFLVDTGVTNSTTSKLISVYQVQVLSTTKPPKFVFVTHGHPDHLGGIALIQQVYPTTPIYVITQQVAKEAVQWMNFSCTNGFSSAAQCAVNYSKVLRVLTSPRTQLAFNDRYAQINAFSVIVKGESSYAGLLGVTVASKFYWLFTGDAISIRSHLFISNFFDNQILPASDDALCAWAGNMQASVCELQLSRREPTIFPGHGLISDVSSYEKDVARNVAWLRSIRNLTFNSCNKTYISDEMLRIFPEFGQTNFASIGALNMHVPADANSVGCNCTNDSPTICPVYHAPPTCMHLDINDTDTTLACSMRSTVWWPKEIIIQNRNGNLNLNSSNKCNDEINKQAINNLNNDNNLRRSERIKALSKIKNHNVIDSSININIIMDKHVTNSDSAISKH</sequence>
<dbReference type="Proteomes" id="UP000663851">
    <property type="component" value="Unassembled WGS sequence"/>
</dbReference>
<dbReference type="SUPFAM" id="SSF56281">
    <property type="entry name" value="Metallo-hydrolase/oxidoreductase"/>
    <property type="match status" value="1"/>
</dbReference>
<evidence type="ECO:0000256" key="1">
    <source>
        <dbReference type="SAM" id="SignalP"/>
    </source>
</evidence>
<gene>
    <name evidence="3" type="ORF">HFQ381_LOCUS27033</name>
</gene>
<evidence type="ECO:0000259" key="2">
    <source>
        <dbReference type="SMART" id="SM00849"/>
    </source>
</evidence>
<proteinExistence type="predicted"/>
<name>A0A820UVL1_9BILA</name>
<feature type="domain" description="Metallo-beta-lactamase" evidence="2">
    <location>
        <begin position="40"/>
        <end position="253"/>
    </location>
</feature>
<protein>
    <recommendedName>
        <fullName evidence="2">Metallo-beta-lactamase domain-containing protein</fullName>
    </recommendedName>
</protein>